<dbReference type="GO" id="GO:0016740">
    <property type="term" value="F:transferase activity"/>
    <property type="evidence" value="ECO:0007669"/>
    <property type="project" value="UniProtKB-KW"/>
</dbReference>
<name>A0A5C6ABP8_9BACT</name>
<reference evidence="1 2" key="1">
    <citation type="submission" date="2019-02" db="EMBL/GenBank/DDBJ databases">
        <title>Deep-cultivation of Planctomycetes and their phenomic and genomic characterization uncovers novel biology.</title>
        <authorList>
            <person name="Wiegand S."/>
            <person name="Jogler M."/>
            <person name="Boedeker C."/>
            <person name="Pinto D."/>
            <person name="Vollmers J."/>
            <person name="Rivas-Marin E."/>
            <person name="Kohn T."/>
            <person name="Peeters S.H."/>
            <person name="Heuer A."/>
            <person name="Rast P."/>
            <person name="Oberbeckmann S."/>
            <person name="Bunk B."/>
            <person name="Jeske O."/>
            <person name="Meyerdierks A."/>
            <person name="Storesund J.E."/>
            <person name="Kallscheuer N."/>
            <person name="Luecker S."/>
            <person name="Lage O.M."/>
            <person name="Pohl T."/>
            <person name="Merkel B.J."/>
            <person name="Hornburger P."/>
            <person name="Mueller R.-W."/>
            <person name="Bruemmer F."/>
            <person name="Labrenz M."/>
            <person name="Spormann A.M."/>
            <person name="Op Den Camp H."/>
            <person name="Overmann J."/>
            <person name="Amann R."/>
            <person name="Jetten M.S.M."/>
            <person name="Mascher T."/>
            <person name="Medema M.H."/>
            <person name="Devos D.P."/>
            <person name="Kaster A.-K."/>
            <person name="Ovreas L."/>
            <person name="Rohde M."/>
            <person name="Galperin M.Y."/>
            <person name="Jogler C."/>
        </authorList>
    </citation>
    <scope>NUCLEOTIDE SEQUENCE [LARGE SCALE GENOMIC DNA]</scope>
    <source>
        <strain evidence="1 2">Pla100</strain>
    </source>
</reference>
<proteinExistence type="predicted"/>
<dbReference type="SUPFAM" id="SSF56399">
    <property type="entry name" value="ADP-ribosylation"/>
    <property type="match status" value="1"/>
</dbReference>
<dbReference type="OrthoDB" id="4537997at2"/>
<evidence type="ECO:0000313" key="2">
    <source>
        <dbReference type="Proteomes" id="UP000316213"/>
    </source>
</evidence>
<keyword evidence="2" id="KW-1185">Reference proteome</keyword>
<accession>A0A5C6ABP8</accession>
<dbReference type="RefSeq" id="WP_146578440.1">
    <property type="nucleotide sequence ID" value="NZ_SJPM01000005.1"/>
</dbReference>
<dbReference type="EMBL" id="SJPM01000005">
    <property type="protein sequence ID" value="TWT96545.1"/>
    <property type="molecule type" value="Genomic_DNA"/>
</dbReference>
<organism evidence="1 2">
    <name type="scientific">Neorhodopirellula pilleata</name>
    <dbReference type="NCBI Taxonomy" id="2714738"/>
    <lineage>
        <taxon>Bacteria</taxon>
        <taxon>Pseudomonadati</taxon>
        <taxon>Planctomycetota</taxon>
        <taxon>Planctomycetia</taxon>
        <taxon>Pirellulales</taxon>
        <taxon>Pirellulaceae</taxon>
        <taxon>Neorhodopirellula</taxon>
    </lineage>
</organism>
<protein>
    <submittedName>
        <fullName evidence="1">RNA 2'-phosphotransferase</fullName>
    </submittedName>
</protein>
<keyword evidence="1" id="KW-0808">Transferase</keyword>
<sequence>MNKRLTKISKYLTFVLRHEPQSIGLTPDAYGHVNIDELVQRANQAGKTITVEQVRQVLEQQEQPLFALSDDGQMIRAL</sequence>
<dbReference type="InterPro" id="IPR002745">
    <property type="entry name" value="Ptrans_KptA/Tpt1"/>
</dbReference>
<dbReference type="Pfam" id="PF01885">
    <property type="entry name" value="PTS_2-RNA"/>
    <property type="match status" value="1"/>
</dbReference>
<dbReference type="Gene3D" id="1.10.10.970">
    <property type="entry name" value="RNA 2'-phosphotransferase, Tpt1/KptA family, N-terminal domain"/>
    <property type="match status" value="1"/>
</dbReference>
<comment type="caution">
    <text evidence="1">The sequence shown here is derived from an EMBL/GenBank/DDBJ whole genome shotgun (WGS) entry which is preliminary data.</text>
</comment>
<dbReference type="AlphaFoldDB" id="A0A5C6ABP8"/>
<evidence type="ECO:0000313" key="1">
    <source>
        <dbReference type="EMBL" id="TWT96545.1"/>
    </source>
</evidence>
<dbReference type="Proteomes" id="UP000316213">
    <property type="component" value="Unassembled WGS sequence"/>
</dbReference>
<gene>
    <name evidence="1" type="ORF">Pla100_30280</name>
</gene>
<dbReference type="InterPro" id="IPR042080">
    <property type="entry name" value="RNA_2'-PTrans_N"/>
</dbReference>